<proteinExistence type="predicted"/>
<dbReference type="PANTHER" id="PTHR42824">
    <property type="entry name" value="GLUTAMINE AMIDOTRANSFERASE"/>
    <property type="match status" value="1"/>
</dbReference>
<dbReference type="Gene3D" id="3.60.20.10">
    <property type="entry name" value="Glutamine Phosphoribosylpyrophosphate, subunit 1, domain 1"/>
    <property type="match status" value="1"/>
</dbReference>
<evidence type="ECO:0008006" key="3">
    <source>
        <dbReference type="Google" id="ProtNLM"/>
    </source>
</evidence>
<dbReference type="InterPro" id="IPR029055">
    <property type="entry name" value="Ntn_hydrolases_N"/>
</dbReference>
<reference evidence="1 2" key="1">
    <citation type="submission" date="2017-09" db="EMBL/GenBank/DDBJ databases">
        <title>Depth-based differentiation of microbial function through sediment-hosted aquifers and enrichment of novel symbionts in the deep terrestrial subsurface.</title>
        <authorList>
            <person name="Probst A.J."/>
            <person name="Ladd B."/>
            <person name="Jarett J.K."/>
            <person name="Geller-Mcgrath D.E."/>
            <person name="Sieber C.M."/>
            <person name="Emerson J.B."/>
            <person name="Anantharaman K."/>
            <person name="Thomas B.C."/>
            <person name="Malmstrom R."/>
            <person name="Stieglmeier M."/>
            <person name="Klingl A."/>
            <person name="Woyke T."/>
            <person name="Ryan C.M."/>
            <person name="Banfield J.F."/>
        </authorList>
    </citation>
    <scope>NUCLEOTIDE SEQUENCE [LARGE SCALE GENOMIC DNA]</scope>
    <source>
        <strain evidence="1">CG11_big_fil_rev_8_21_14_0_20_39_10</strain>
    </source>
</reference>
<sequence length="220" mass="25541">MCRFLLAKSREKQETTQLLESFADMAKKSKAYDGDWQGDGWGASWWNGGKWEQYVSLKPIWEDREFFLFIPETSLLCIHARSASFDHHKNTIEFNQPYIQGRYAFVFNGLLKGVRLPHQVEGRIGAQKIWSLIQMYLKKFSPKKALEKAVSDLNTHSRFIQALNIGLSDGKDVYAYTQYAKHENYYQLRHSSTSEVGIVVSEPIDGYEWKKIPVEHVKIV</sequence>
<dbReference type="AlphaFoldDB" id="A0A2M6K8Y1"/>
<dbReference type="PANTHER" id="PTHR42824:SF1">
    <property type="entry name" value="GLUTAMINE AMIDOTRANSFERASE YAFJ-RELATED"/>
    <property type="match status" value="1"/>
</dbReference>
<accession>A0A2M6K8Y1</accession>
<gene>
    <name evidence="1" type="ORF">COV49_03075</name>
</gene>
<dbReference type="SUPFAM" id="SSF56235">
    <property type="entry name" value="N-terminal nucleophile aminohydrolases (Ntn hydrolases)"/>
    <property type="match status" value="1"/>
</dbReference>
<organism evidence="1 2">
    <name type="scientific">Candidatus Falkowbacteria bacterium CG11_big_fil_rev_8_21_14_0_20_39_10</name>
    <dbReference type="NCBI Taxonomy" id="1974570"/>
    <lineage>
        <taxon>Bacteria</taxon>
        <taxon>Candidatus Falkowiibacteriota</taxon>
    </lineage>
</organism>
<protein>
    <recommendedName>
        <fullName evidence="3">Glutamine amidotransferase type-2 domain-containing protein</fullName>
    </recommendedName>
</protein>
<evidence type="ECO:0000313" key="1">
    <source>
        <dbReference type="EMBL" id="PIR13193.1"/>
    </source>
</evidence>
<evidence type="ECO:0000313" key="2">
    <source>
        <dbReference type="Proteomes" id="UP000230869"/>
    </source>
</evidence>
<comment type="caution">
    <text evidence="1">The sequence shown here is derived from an EMBL/GenBank/DDBJ whole genome shotgun (WGS) entry which is preliminary data.</text>
</comment>
<dbReference type="EMBL" id="PCWW01000052">
    <property type="protein sequence ID" value="PIR13193.1"/>
    <property type="molecule type" value="Genomic_DNA"/>
</dbReference>
<name>A0A2M6K8Y1_9BACT</name>
<dbReference type="Proteomes" id="UP000230869">
    <property type="component" value="Unassembled WGS sequence"/>
</dbReference>